<evidence type="ECO:0000256" key="1">
    <source>
        <dbReference type="ARBA" id="ARBA00006987"/>
    </source>
</evidence>
<comment type="caution">
    <text evidence="2">The sequence shown here is derived from an EMBL/GenBank/DDBJ whole genome shotgun (WGS) entry which is preliminary data.</text>
</comment>
<dbReference type="Gene3D" id="3.40.190.10">
    <property type="entry name" value="Periplasmic binding protein-like II"/>
    <property type="match status" value="1"/>
</dbReference>
<dbReference type="PANTHER" id="PTHR42928">
    <property type="entry name" value="TRICARBOXYLATE-BINDING PROTEIN"/>
    <property type="match status" value="1"/>
</dbReference>
<dbReference type="Gene3D" id="3.40.190.150">
    <property type="entry name" value="Bordetella uptake gene, domain 1"/>
    <property type="match status" value="1"/>
</dbReference>
<dbReference type="OrthoDB" id="7245085at2"/>
<dbReference type="InterPro" id="IPR042100">
    <property type="entry name" value="Bug_dom1"/>
</dbReference>
<dbReference type="InterPro" id="IPR005064">
    <property type="entry name" value="BUG"/>
</dbReference>
<dbReference type="AlphaFoldDB" id="A0A502FC89"/>
<comment type="similarity">
    <text evidence="1">Belongs to the UPF0065 (bug) family.</text>
</comment>
<protein>
    <submittedName>
        <fullName evidence="2">Tripartite tricarboxylate transporter substrate binding protein</fullName>
    </submittedName>
</protein>
<reference evidence="2 3" key="1">
    <citation type="journal article" date="2019" name="Environ. Microbiol.">
        <title>Species interactions and distinct microbial communities in high Arctic permafrost affected cryosols are associated with the CH4 and CO2 gas fluxes.</title>
        <authorList>
            <person name="Altshuler I."/>
            <person name="Hamel J."/>
            <person name="Turney S."/>
            <person name="Magnuson E."/>
            <person name="Levesque R."/>
            <person name="Greer C."/>
            <person name="Whyte L.G."/>
        </authorList>
    </citation>
    <scope>NUCLEOTIDE SEQUENCE [LARGE SCALE GENOMIC DNA]</scope>
    <source>
        <strain evidence="2 3">S9.3B</strain>
    </source>
</reference>
<gene>
    <name evidence="2" type="ORF">EAH89_24260</name>
</gene>
<accession>A0A502FC89</accession>
<keyword evidence="3" id="KW-1185">Reference proteome</keyword>
<name>A0A502FC89_9PROT</name>
<dbReference type="PANTHER" id="PTHR42928:SF5">
    <property type="entry name" value="BLR1237 PROTEIN"/>
    <property type="match status" value="1"/>
</dbReference>
<evidence type="ECO:0000313" key="2">
    <source>
        <dbReference type="EMBL" id="TPG46919.1"/>
    </source>
</evidence>
<organism evidence="2 3">
    <name type="scientific">Muricoccus nepalensis</name>
    <dbReference type="NCBI Taxonomy" id="1854500"/>
    <lineage>
        <taxon>Bacteria</taxon>
        <taxon>Pseudomonadati</taxon>
        <taxon>Pseudomonadota</taxon>
        <taxon>Alphaproteobacteria</taxon>
        <taxon>Acetobacterales</taxon>
        <taxon>Roseomonadaceae</taxon>
        <taxon>Muricoccus</taxon>
    </lineage>
</organism>
<evidence type="ECO:0000313" key="3">
    <source>
        <dbReference type="Proteomes" id="UP000317078"/>
    </source>
</evidence>
<dbReference type="SUPFAM" id="SSF53850">
    <property type="entry name" value="Periplasmic binding protein-like II"/>
    <property type="match status" value="1"/>
</dbReference>
<dbReference type="PIRSF" id="PIRSF017082">
    <property type="entry name" value="YflP"/>
    <property type="match status" value="1"/>
</dbReference>
<dbReference type="Pfam" id="PF03401">
    <property type="entry name" value="TctC"/>
    <property type="match status" value="1"/>
</dbReference>
<dbReference type="EMBL" id="RCZP01000038">
    <property type="protein sequence ID" value="TPG46919.1"/>
    <property type="molecule type" value="Genomic_DNA"/>
</dbReference>
<proteinExistence type="inferred from homology"/>
<dbReference type="Proteomes" id="UP000317078">
    <property type="component" value="Unassembled WGS sequence"/>
</dbReference>
<dbReference type="CDD" id="cd07012">
    <property type="entry name" value="PBP2_Bug_TTT"/>
    <property type="match status" value="1"/>
</dbReference>
<sequence length="354" mass="36584">MMPAPACAVARGRRRGERAMQGRRDLLGDILGGGLAALAAGPAAAQPVGGGRAVRVIVPFPPGGAIDLLGRLVAERLGPALGQNVVVENRGGAGGILGTDAVAKGAPDGTVIGVIGGVTLTAYPTLYERLPFDPARDLQPLTMITSGALLCVVNAAEAARRGWTDFRALIAWSKANPDRVKMGSSGPGTSSHLIIEAINAMAGARILHVPYRGGGPAITDLLSGTIDLMFDVTPALMPQVQAGKFKPLAVSSRARMDFAPEVPGMGEFADLGLGELDLLSWNALMLPAGTPAPVVERLLAAVRQAAADPALVERLRPLGYDVVLSESPAALAAQVERETPAWKRLVEMSGVKLD</sequence>